<protein>
    <submittedName>
        <fullName evidence="2">Ggdef</fullName>
    </submittedName>
</protein>
<dbReference type="AlphaFoldDB" id="C5BNY7"/>
<dbReference type="RefSeq" id="WP_015817377.1">
    <property type="nucleotide sequence ID" value="NC_012997.1"/>
</dbReference>
<feature type="region of interest" description="Disordered" evidence="1">
    <location>
        <begin position="1"/>
        <end position="20"/>
    </location>
</feature>
<accession>C5BNY7</accession>
<dbReference type="eggNOG" id="COG0834">
    <property type="taxonomic scope" value="Bacteria"/>
</dbReference>
<dbReference type="SUPFAM" id="SSF53850">
    <property type="entry name" value="Periplasmic binding protein-like II"/>
    <property type="match status" value="1"/>
</dbReference>
<evidence type="ECO:0000256" key="1">
    <source>
        <dbReference type="SAM" id="MobiDB-lite"/>
    </source>
</evidence>
<dbReference type="Proteomes" id="UP000009080">
    <property type="component" value="Chromosome"/>
</dbReference>
<dbReference type="STRING" id="377629.TERTU_0723"/>
<gene>
    <name evidence="2" type="ordered locus">TERTU_0723</name>
</gene>
<evidence type="ECO:0000313" key="2">
    <source>
        <dbReference type="EMBL" id="ACR11265.1"/>
    </source>
</evidence>
<dbReference type="EMBL" id="CP001614">
    <property type="protein sequence ID" value="ACR11265.1"/>
    <property type="molecule type" value="Genomic_DNA"/>
</dbReference>
<reference evidence="2 3" key="1">
    <citation type="journal article" date="2009" name="PLoS ONE">
        <title>The complete genome of Teredinibacter turnerae T7901: an intracellular endosymbiont of marine wood-boring bivalves (shipworms).</title>
        <authorList>
            <person name="Yang J.C."/>
            <person name="Madupu R."/>
            <person name="Durkin A.S."/>
            <person name="Ekborg N.A."/>
            <person name="Pedamallu C.S."/>
            <person name="Hostetler J.B."/>
            <person name="Radune D."/>
            <person name="Toms B.S."/>
            <person name="Henrissat B."/>
            <person name="Coutinho P.M."/>
            <person name="Schwarz S."/>
            <person name="Field L."/>
            <person name="Trindade-Silva A.E."/>
            <person name="Soares C.A.G."/>
            <person name="Elshahawi S."/>
            <person name="Hanora A."/>
            <person name="Schmidt E.W."/>
            <person name="Haygood M.G."/>
            <person name="Posfai J."/>
            <person name="Benner J."/>
            <person name="Madinger C."/>
            <person name="Nove J."/>
            <person name="Anton B."/>
            <person name="Chaudhary K."/>
            <person name="Foster J."/>
            <person name="Holman A."/>
            <person name="Kumar S."/>
            <person name="Lessard P.A."/>
            <person name="Luyten Y.A."/>
            <person name="Slatko B."/>
            <person name="Wood N."/>
            <person name="Wu B."/>
            <person name="Teplitski M."/>
            <person name="Mougous J.D."/>
            <person name="Ward N."/>
            <person name="Eisen J.A."/>
            <person name="Badger J.H."/>
            <person name="Distel D.L."/>
        </authorList>
    </citation>
    <scope>NUCLEOTIDE SEQUENCE [LARGE SCALE GENOMIC DNA]</scope>
    <source>
        <strain evidence="3">ATCC 39867 / T7901</strain>
    </source>
</reference>
<evidence type="ECO:0000313" key="3">
    <source>
        <dbReference type="Proteomes" id="UP000009080"/>
    </source>
</evidence>
<keyword evidence="3" id="KW-1185">Reference proteome</keyword>
<dbReference type="KEGG" id="ttu:TERTU_0723"/>
<proteinExistence type="predicted"/>
<dbReference type="OrthoDB" id="547680at2"/>
<name>C5BNY7_TERTT</name>
<dbReference type="HOGENOM" id="CLU_066015_1_0_6"/>
<organism evidence="2 3">
    <name type="scientific">Teredinibacter turnerae (strain ATCC 39867 / T7901)</name>
    <dbReference type="NCBI Taxonomy" id="377629"/>
    <lineage>
        <taxon>Bacteria</taxon>
        <taxon>Pseudomonadati</taxon>
        <taxon>Pseudomonadota</taxon>
        <taxon>Gammaproteobacteria</taxon>
        <taxon>Cellvibrionales</taxon>
        <taxon>Cellvibrionaceae</taxon>
        <taxon>Teredinibacter</taxon>
    </lineage>
</organism>
<sequence length="285" mass="32965">MSFIAGASACNSQSKPYTPPPTKLHVTYPEPSDRNPHGFDAYVLTLLRLALENSGHPFALTPVKRPSFGETRSENFLQMREYNLHWLNTNLHREKLLRPIRLPLFRGLIGWRLALVKLGDERQFENTHNLTHLSHFKAGQGHNWPDNPILRRNGIPLQLSASWEGLFKMLDQGRIDYFPRSVIEIWDEQSLPLARGLTVEPNIVLHYRAAYYFFTRRDSPELATAIESGLYAAIANGDFERTFNQFYGRAIQRSQLGTRRIIALERNDLNFPVAELLWYKPPKRE</sequence>